<comment type="catalytic activity">
    <reaction evidence="4">
        <text>a secondary alcohol + NAD(+) = a ketone + NADH + H(+)</text>
        <dbReference type="Rhea" id="RHEA:10740"/>
        <dbReference type="ChEBI" id="CHEBI:15378"/>
        <dbReference type="ChEBI" id="CHEBI:17087"/>
        <dbReference type="ChEBI" id="CHEBI:35681"/>
        <dbReference type="ChEBI" id="CHEBI:57540"/>
        <dbReference type="ChEBI" id="CHEBI:57945"/>
        <dbReference type="EC" id="1.1.1.1"/>
    </reaction>
</comment>
<evidence type="ECO:0000259" key="9">
    <source>
        <dbReference type="Pfam" id="PF25137"/>
    </source>
</evidence>
<dbReference type="GO" id="GO:0004022">
    <property type="term" value="F:alcohol dehydrogenase (NAD+) activity"/>
    <property type="evidence" value="ECO:0007669"/>
    <property type="project" value="UniProtKB-EC"/>
</dbReference>
<dbReference type="Gene3D" id="3.40.50.1970">
    <property type="match status" value="1"/>
</dbReference>
<name>A0A1G5P9H7_AFIMA</name>
<dbReference type="FunFam" id="1.20.1090.10:FF:000001">
    <property type="entry name" value="Aldehyde-alcohol dehydrogenase"/>
    <property type="match status" value="1"/>
</dbReference>
<dbReference type="Proteomes" id="UP000199347">
    <property type="component" value="Unassembled WGS sequence"/>
</dbReference>
<evidence type="ECO:0000256" key="2">
    <source>
        <dbReference type="ARBA" id="ARBA00007358"/>
    </source>
</evidence>
<dbReference type="GO" id="GO:0046872">
    <property type="term" value="F:metal ion binding"/>
    <property type="evidence" value="ECO:0007669"/>
    <property type="project" value="InterPro"/>
</dbReference>
<dbReference type="FunFam" id="3.40.50.1970:FF:000003">
    <property type="entry name" value="Alcohol dehydrogenase, iron-containing"/>
    <property type="match status" value="1"/>
</dbReference>
<dbReference type="InterPro" id="IPR001670">
    <property type="entry name" value="ADH_Fe/GldA"/>
</dbReference>
<protein>
    <recommendedName>
        <fullName evidence="6">Alcohol dehydrogenase 2</fullName>
    </recommendedName>
    <alternativeName>
        <fullName evidence="7">Alcohol dehydrogenase II</fullName>
    </alternativeName>
</protein>
<dbReference type="PROSITE" id="PS00913">
    <property type="entry name" value="ADH_IRON_1"/>
    <property type="match status" value="1"/>
</dbReference>
<dbReference type="InterPro" id="IPR056798">
    <property type="entry name" value="ADH_Fe_C"/>
</dbReference>
<evidence type="ECO:0000256" key="4">
    <source>
        <dbReference type="ARBA" id="ARBA00049164"/>
    </source>
</evidence>
<gene>
    <name evidence="10" type="ORF">SAMN03080610_03455</name>
</gene>
<evidence type="ECO:0000256" key="5">
    <source>
        <dbReference type="ARBA" id="ARBA00049243"/>
    </source>
</evidence>
<dbReference type="AlphaFoldDB" id="A0A1G5P9H7"/>
<evidence type="ECO:0000256" key="7">
    <source>
        <dbReference type="ARBA" id="ARBA00076680"/>
    </source>
</evidence>
<dbReference type="CDD" id="cd08180">
    <property type="entry name" value="PDD"/>
    <property type="match status" value="1"/>
</dbReference>
<dbReference type="RefSeq" id="WP_092816187.1">
    <property type="nucleotide sequence ID" value="NZ_FMVW01000011.1"/>
</dbReference>
<comment type="similarity">
    <text evidence="2">Belongs to the iron-containing alcohol dehydrogenase family.</text>
</comment>
<evidence type="ECO:0000256" key="3">
    <source>
        <dbReference type="ARBA" id="ARBA00023002"/>
    </source>
</evidence>
<organism evidence="10 11">
    <name type="scientific">Afifella marina DSM 2698</name>
    <dbReference type="NCBI Taxonomy" id="1120955"/>
    <lineage>
        <taxon>Bacteria</taxon>
        <taxon>Pseudomonadati</taxon>
        <taxon>Pseudomonadota</taxon>
        <taxon>Alphaproteobacteria</taxon>
        <taxon>Hyphomicrobiales</taxon>
        <taxon>Afifellaceae</taxon>
        <taxon>Afifella</taxon>
    </lineage>
</organism>
<dbReference type="STRING" id="1120955.SAMN03080610_03455"/>
<accession>A0A1G5P9H7</accession>
<keyword evidence="3" id="KW-0560">Oxidoreductase</keyword>
<dbReference type="EMBL" id="FMVW01000011">
    <property type="protein sequence ID" value="SCZ45650.1"/>
    <property type="molecule type" value="Genomic_DNA"/>
</dbReference>
<dbReference type="Pfam" id="PF25137">
    <property type="entry name" value="ADH_Fe_C"/>
    <property type="match status" value="1"/>
</dbReference>
<feature type="domain" description="Fe-containing alcohol dehydrogenase-like C-terminal" evidence="9">
    <location>
        <begin position="172"/>
        <end position="374"/>
    </location>
</feature>
<dbReference type="Pfam" id="PF00465">
    <property type="entry name" value="Fe-ADH"/>
    <property type="match status" value="1"/>
</dbReference>
<keyword evidence="11" id="KW-1185">Reference proteome</keyword>
<proteinExistence type="inferred from homology"/>
<evidence type="ECO:0000313" key="10">
    <source>
        <dbReference type="EMBL" id="SCZ45650.1"/>
    </source>
</evidence>
<evidence type="ECO:0000259" key="8">
    <source>
        <dbReference type="Pfam" id="PF00465"/>
    </source>
</evidence>
<reference evidence="11" key="1">
    <citation type="submission" date="2016-10" db="EMBL/GenBank/DDBJ databases">
        <authorList>
            <person name="Varghese N."/>
            <person name="Submissions S."/>
        </authorList>
    </citation>
    <scope>NUCLEOTIDE SEQUENCE [LARGE SCALE GENOMIC DNA]</scope>
    <source>
        <strain evidence="11">DSM 2698</strain>
    </source>
</reference>
<dbReference type="Gene3D" id="1.20.1090.10">
    <property type="entry name" value="Dehydroquinate synthase-like - alpha domain"/>
    <property type="match status" value="1"/>
</dbReference>
<feature type="domain" description="Alcohol dehydrogenase iron-type/glycerol dehydrogenase GldA" evidence="8">
    <location>
        <begin position="11"/>
        <end position="161"/>
    </location>
</feature>
<evidence type="ECO:0000256" key="1">
    <source>
        <dbReference type="ARBA" id="ARBA00001962"/>
    </source>
</evidence>
<evidence type="ECO:0000256" key="6">
    <source>
        <dbReference type="ARBA" id="ARBA00074848"/>
    </source>
</evidence>
<dbReference type="SUPFAM" id="SSF56796">
    <property type="entry name" value="Dehydroquinate synthase-like"/>
    <property type="match status" value="1"/>
</dbReference>
<comment type="cofactor">
    <cofactor evidence="1">
        <name>Fe cation</name>
        <dbReference type="ChEBI" id="CHEBI:24875"/>
    </cofactor>
</comment>
<evidence type="ECO:0000313" key="11">
    <source>
        <dbReference type="Proteomes" id="UP000199347"/>
    </source>
</evidence>
<comment type="catalytic activity">
    <reaction evidence="5">
        <text>a primary alcohol + NAD(+) = an aldehyde + NADH + H(+)</text>
        <dbReference type="Rhea" id="RHEA:10736"/>
        <dbReference type="ChEBI" id="CHEBI:15378"/>
        <dbReference type="ChEBI" id="CHEBI:15734"/>
        <dbReference type="ChEBI" id="CHEBI:17478"/>
        <dbReference type="ChEBI" id="CHEBI:57540"/>
        <dbReference type="ChEBI" id="CHEBI:57945"/>
        <dbReference type="EC" id="1.1.1.1"/>
    </reaction>
</comment>
<dbReference type="InterPro" id="IPR039697">
    <property type="entry name" value="Alcohol_dehydrogenase_Fe"/>
</dbReference>
<dbReference type="PANTHER" id="PTHR11496">
    <property type="entry name" value="ALCOHOL DEHYDROGENASE"/>
    <property type="match status" value="1"/>
</dbReference>
<dbReference type="OrthoDB" id="9815791at2"/>
<sequence length="377" mass="39999">MSAMHTFSLKTEVVSGVGTLERLREFHRERVGIVTDALMVKLGVADRVRQYLSDSAVTIYDKVTPDPPIASVKEGARELSAFRPTIIIGLGGGSAIDAAKAILAILREMNSRSRITFIAIPTTSGTGSEVTAYSVISDPEKGTKFPLVSDELIPDIALLEPEFVRTVPPQITADTGMDVLTHALEAYVANCATDFSDALAEKAVSLTFKNLPVVFDDGQNVEGRIAMHNASCMAGMAFNSAGLGLNHGLAHAIGGRLHIPHGRINAMLLPYVIGFNAGLDKNSPEPAAERYARLARLLDLGGETALKGTQNLIDAIVGLNKRFGVPLTLKALGADMDVLAQSKDALVASALADFCTSGNPRKPSAEDVRRLIDKVAG</sequence>
<dbReference type="PANTHER" id="PTHR11496:SF83">
    <property type="entry name" value="HYDROXYACID-OXOACID TRANSHYDROGENASE, MITOCHONDRIAL"/>
    <property type="match status" value="1"/>
</dbReference>
<dbReference type="InterPro" id="IPR018211">
    <property type="entry name" value="ADH_Fe_CS"/>
</dbReference>